<reference evidence="2 3" key="1">
    <citation type="journal article" date="2012" name="PLoS Pathog.">
        <title>Diverse lifestyles and strategies of plant pathogenesis encoded in the genomes of eighteen Dothideomycetes fungi.</title>
        <authorList>
            <person name="Ohm R.A."/>
            <person name="Feau N."/>
            <person name="Henrissat B."/>
            <person name="Schoch C.L."/>
            <person name="Horwitz B.A."/>
            <person name="Barry K.W."/>
            <person name="Condon B.J."/>
            <person name="Copeland A.C."/>
            <person name="Dhillon B."/>
            <person name="Glaser F."/>
            <person name="Hesse C.N."/>
            <person name="Kosti I."/>
            <person name="LaButti K."/>
            <person name="Lindquist E.A."/>
            <person name="Lucas S."/>
            <person name="Salamov A.A."/>
            <person name="Bradshaw R.E."/>
            <person name="Ciuffetti L."/>
            <person name="Hamelin R.C."/>
            <person name="Kema G.H.J."/>
            <person name="Lawrence C."/>
            <person name="Scott J.A."/>
            <person name="Spatafora J.W."/>
            <person name="Turgeon B.G."/>
            <person name="de Wit P.J.G.M."/>
            <person name="Zhong S."/>
            <person name="Goodwin S.B."/>
            <person name="Grigoriev I.V."/>
        </authorList>
    </citation>
    <scope>NUCLEOTIDE SEQUENCE [LARGE SCALE GENOMIC DNA]</scope>
    <source>
        <strain evidence="3">28A</strain>
        <strain evidence="2">Et28A</strain>
    </source>
</reference>
<proteinExistence type="predicted"/>
<gene>
    <name evidence="1" type="ORF">SETTUDRAFT_39089</name>
    <name evidence="2" type="ORF">SETTUDRAFT_39090</name>
</gene>
<protein>
    <submittedName>
        <fullName evidence="2">Uncharacterized protein</fullName>
    </submittedName>
</protein>
<dbReference type="EMBL" id="KB908559">
    <property type="protein sequence ID" value="EOA87968.1"/>
    <property type="molecule type" value="Genomic_DNA"/>
</dbReference>
<keyword evidence="3" id="KW-1185">Reference proteome</keyword>
<dbReference type="AlphaFoldDB" id="R0K4G0"/>
<name>R0K4G0_EXST2</name>
<evidence type="ECO:0000313" key="2">
    <source>
        <dbReference type="EMBL" id="EOA87968.1"/>
    </source>
</evidence>
<dbReference type="RefSeq" id="XP_008024379.1">
    <property type="nucleotide sequence ID" value="XM_008026188.1"/>
</dbReference>
<dbReference type="GeneID" id="19404440"/>
<dbReference type="RefSeq" id="XP_008024378.1">
    <property type="nucleotide sequence ID" value="XM_008026187.1"/>
</dbReference>
<dbReference type="GeneID" id="19404439"/>
<organism evidence="2 3">
    <name type="scientific">Exserohilum turcicum (strain 28A)</name>
    <name type="common">Northern leaf blight fungus</name>
    <name type="synonym">Setosphaeria turcica</name>
    <dbReference type="NCBI Taxonomy" id="671987"/>
    <lineage>
        <taxon>Eukaryota</taxon>
        <taxon>Fungi</taxon>
        <taxon>Dikarya</taxon>
        <taxon>Ascomycota</taxon>
        <taxon>Pezizomycotina</taxon>
        <taxon>Dothideomycetes</taxon>
        <taxon>Pleosporomycetidae</taxon>
        <taxon>Pleosporales</taxon>
        <taxon>Pleosporineae</taxon>
        <taxon>Pleosporaceae</taxon>
        <taxon>Exserohilum</taxon>
    </lineage>
</organism>
<dbReference type="Proteomes" id="UP000016935">
    <property type="component" value="Unassembled WGS sequence"/>
</dbReference>
<sequence>MPKDRNNASNPTLGLNQSLCNQVYCTLLTWKTPKVFNVNSKYAARLLGAPLHNATQDKREISLSARLCACNIRIMVVQLARGKEHVLVGGKLRLIYLSTYTHMHTHTYAYTYV</sequence>
<dbReference type="EMBL" id="KB908559">
    <property type="protein sequence ID" value="EOA87967.1"/>
    <property type="molecule type" value="Genomic_DNA"/>
</dbReference>
<reference evidence="2 3" key="2">
    <citation type="journal article" date="2013" name="PLoS Genet.">
        <title>Comparative genome structure, secondary metabolite, and effector coding capacity across Cochliobolus pathogens.</title>
        <authorList>
            <person name="Condon B.J."/>
            <person name="Leng Y."/>
            <person name="Wu D."/>
            <person name="Bushley K.E."/>
            <person name="Ohm R.A."/>
            <person name="Otillar R."/>
            <person name="Martin J."/>
            <person name="Schackwitz W."/>
            <person name="Grimwood J."/>
            <person name="MohdZainudin N."/>
            <person name="Xue C."/>
            <person name="Wang R."/>
            <person name="Manning V.A."/>
            <person name="Dhillon B."/>
            <person name="Tu Z.J."/>
            <person name="Steffenson B.J."/>
            <person name="Salamov A."/>
            <person name="Sun H."/>
            <person name="Lowry S."/>
            <person name="LaButti K."/>
            <person name="Han J."/>
            <person name="Copeland A."/>
            <person name="Lindquist E."/>
            <person name="Barry K."/>
            <person name="Schmutz J."/>
            <person name="Baker S.E."/>
            <person name="Ciuffetti L.M."/>
            <person name="Grigoriev I.V."/>
            <person name="Zhong S."/>
            <person name="Turgeon B.G."/>
        </authorList>
    </citation>
    <scope>NUCLEOTIDE SEQUENCE [LARGE SCALE GENOMIC DNA]</scope>
    <source>
        <strain evidence="3">28A</strain>
        <strain evidence="2">Et28A</strain>
    </source>
</reference>
<evidence type="ECO:0000313" key="3">
    <source>
        <dbReference type="Proteomes" id="UP000016935"/>
    </source>
</evidence>
<dbReference type="HOGENOM" id="CLU_2135087_0_0_1"/>
<evidence type="ECO:0000313" key="1">
    <source>
        <dbReference type="EMBL" id="EOA87967.1"/>
    </source>
</evidence>
<accession>R0K4G0</accession>